<name>A0A8H7BI96_9FUNG</name>
<keyword evidence="2" id="KW-0472">Membrane</keyword>
<evidence type="ECO:0000256" key="1">
    <source>
        <dbReference type="SAM" id="MobiDB-lite"/>
    </source>
</evidence>
<protein>
    <submittedName>
        <fullName evidence="3">Uncharacterized protein</fullName>
    </submittedName>
</protein>
<reference evidence="3" key="1">
    <citation type="submission" date="2020-01" db="EMBL/GenBank/DDBJ databases">
        <title>Genome Sequencing of Three Apophysomyces-Like Fungal Strains Confirms a Novel Fungal Genus in the Mucoromycota with divergent Burkholderia-like Endosymbiotic Bacteria.</title>
        <authorList>
            <person name="Stajich J.E."/>
            <person name="Macias A.M."/>
            <person name="Carter-House D."/>
            <person name="Lovett B."/>
            <person name="Kasson L.R."/>
            <person name="Berry K."/>
            <person name="Grigoriev I."/>
            <person name="Chang Y."/>
            <person name="Spatafora J."/>
            <person name="Kasson M.T."/>
        </authorList>
    </citation>
    <scope>NUCLEOTIDE SEQUENCE</scope>
    <source>
        <strain evidence="3">NRRL A-21654</strain>
    </source>
</reference>
<dbReference type="AlphaFoldDB" id="A0A8H7BI96"/>
<feature type="transmembrane region" description="Helical" evidence="2">
    <location>
        <begin position="187"/>
        <end position="211"/>
    </location>
</feature>
<dbReference type="SUPFAM" id="SSF117281">
    <property type="entry name" value="Kelch motif"/>
    <property type="match status" value="1"/>
</dbReference>
<dbReference type="EMBL" id="JABAYA010000251">
    <property type="protein sequence ID" value="KAF7721578.1"/>
    <property type="molecule type" value="Genomic_DNA"/>
</dbReference>
<organism evidence="3 4">
    <name type="scientific">Apophysomyces ossiformis</name>
    <dbReference type="NCBI Taxonomy" id="679940"/>
    <lineage>
        <taxon>Eukaryota</taxon>
        <taxon>Fungi</taxon>
        <taxon>Fungi incertae sedis</taxon>
        <taxon>Mucoromycota</taxon>
        <taxon>Mucoromycotina</taxon>
        <taxon>Mucoromycetes</taxon>
        <taxon>Mucorales</taxon>
        <taxon>Mucorineae</taxon>
        <taxon>Mucoraceae</taxon>
        <taxon>Apophysomyces</taxon>
    </lineage>
</organism>
<keyword evidence="2" id="KW-0812">Transmembrane</keyword>
<comment type="caution">
    <text evidence="3">The sequence shown here is derived from an EMBL/GenBank/DDBJ whole genome shotgun (WGS) entry which is preliminary data.</text>
</comment>
<feature type="compositionally biased region" description="Basic and acidic residues" evidence="1">
    <location>
        <begin position="220"/>
        <end position="242"/>
    </location>
</feature>
<keyword evidence="2" id="KW-1133">Transmembrane helix</keyword>
<feature type="region of interest" description="Disordered" evidence="1">
    <location>
        <begin position="220"/>
        <end position="246"/>
    </location>
</feature>
<proteinExistence type="predicted"/>
<dbReference type="Gene3D" id="2.120.10.80">
    <property type="entry name" value="Kelch-type beta propeller"/>
    <property type="match status" value="2"/>
</dbReference>
<gene>
    <name evidence="3" type="ORF">EC973_004470</name>
</gene>
<dbReference type="OrthoDB" id="2363417at2759"/>
<dbReference type="Pfam" id="PF01344">
    <property type="entry name" value="Kelch_1"/>
    <property type="match status" value="1"/>
</dbReference>
<evidence type="ECO:0000256" key="2">
    <source>
        <dbReference type="SAM" id="Phobius"/>
    </source>
</evidence>
<keyword evidence="4" id="KW-1185">Reference proteome</keyword>
<dbReference type="InterPro" id="IPR015915">
    <property type="entry name" value="Kelch-typ_b-propeller"/>
</dbReference>
<evidence type="ECO:0000313" key="4">
    <source>
        <dbReference type="Proteomes" id="UP000605846"/>
    </source>
</evidence>
<dbReference type="PANTHER" id="PTHR23244">
    <property type="entry name" value="KELCH REPEAT DOMAIN"/>
    <property type="match status" value="1"/>
</dbReference>
<sequence length="374" mass="40015">MSASLNSAAARYQHTATLTADNKIYIIGGSQGYGSDYTISMADILVYDTVHDSWEVRTSQGPVIPSSRGMHTTTWNRNMTPVSDYCYMYDTLKNQWTPAAVQGGPAAGPIYGHSAVLIGSSTLFILLGKGPSQIVNNVWSGNFFILDLNKMAWTEQYSASALNYVPSSSTIGPNNPSPPPSSNPVPLIVGVVVGCLVAVLIGVAVGIYLYFRKKKTERIKDGSQKSGSGKDAEDQESKDALSEKSGLGAGQQELTLSLSSDNIQLQYPLVDKPLSQSPLMGGPFIDSPMVDKPLSQSPIVLRPVMQSPLTDKPISLSHLGDRPGIWSPVVDKPSSKSTCVGKPESQISLAVKPDLGKGQQPVKPDVFISQEESK</sequence>
<dbReference type="InterPro" id="IPR006652">
    <property type="entry name" value="Kelch_1"/>
</dbReference>
<feature type="region of interest" description="Disordered" evidence="1">
    <location>
        <begin position="318"/>
        <end position="374"/>
    </location>
</feature>
<accession>A0A8H7BI96</accession>
<evidence type="ECO:0000313" key="3">
    <source>
        <dbReference type="EMBL" id="KAF7721578.1"/>
    </source>
</evidence>
<dbReference type="Proteomes" id="UP000605846">
    <property type="component" value="Unassembled WGS sequence"/>
</dbReference>